<gene>
    <name evidence="7" type="ORF">K493DRAFT_314890</name>
</gene>
<dbReference type="OrthoDB" id="10012223at2759"/>
<feature type="region of interest" description="Disordered" evidence="5">
    <location>
        <begin position="161"/>
        <end position="186"/>
    </location>
</feature>
<dbReference type="STRING" id="1314790.A0A1Y1YCA6"/>
<sequence>MIFLCYILFLPLMLDRLFDAVLRLRGFQQHLPSHSGYLRRLGFTGLRYVKYRLFGELLVELPTLILTMPLNVVPGLGTAMYCYLNGLFLTWGYMLHYHVEILGLNLSQSREHVMKNRSDYTSFGMVALALELVPLGNLVFMFTNVVGCALWAADELSERDVEAPPSPKHNGALEPPQPALPPRPAH</sequence>
<accession>A0A1Y1YCA6</accession>
<dbReference type="InParanoid" id="A0A1Y1YCA6"/>
<evidence type="ECO:0000256" key="2">
    <source>
        <dbReference type="ARBA" id="ARBA00022692"/>
    </source>
</evidence>
<evidence type="ECO:0000256" key="5">
    <source>
        <dbReference type="SAM" id="MobiDB-lite"/>
    </source>
</evidence>
<comment type="caution">
    <text evidence="7">The sequence shown here is derived from an EMBL/GenBank/DDBJ whole genome shotgun (WGS) entry which is preliminary data.</text>
</comment>
<evidence type="ECO:0000313" key="7">
    <source>
        <dbReference type="EMBL" id="ORX95618.1"/>
    </source>
</evidence>
<evidence type="ECO:0000256" key="1">
    <source>
        <dbReference type="ARBA" id="ARBA00004141"/>
    </source>
</evidence>
<dbReference type="InterPro" id="IPR052786">
    <property type="entry name" value="Spore_wall_assembly"/>
</dbReference>
<protein>
    <recommendedName>
        <fullName evidence="9">EI24-domain-containing protein</fullName>
    </recommendedName>
</protein>
<dbReference type="EMBL" id="MCFE01000171">
    <property type="protein sequence ID" value="ORX95618.1"/>
    <property type="molecule type" value="Genomic_DNA"/>
</dbReference>
<dbReference type="PANTHER" id="PTHR34292">
    <property type="entry name" value="OUTER SPORE WALL PROTEIN LDS1"/>
    <property type="match status" value="1"/>
</dbReference>
<dbReference type="InterPro" id="IPR059112">
    <property type="entry name" value="CysZ/EI24"/>
</dbReference>
<evidence type="ECO:0000256" key="3">
    <source>
        <dbReference type="ARBA" id="ARBA00022989"/>
    </source>
</evidence>
<dbReference type="Proteomes" id="UP000193498">
    <property type="component" value="Unassembled WGS sequence"/>
</dbReference>
<feature type="transmembrane region" description="Helical" evidence="6">
    <location>
        <begin position="78"/>
        <end position="99"/>
    </location>
</feature>
<dbReference type="Pfam" id="PF07264">
    <property type="entry name" value="EI24"/>
    <property type="match status" value="1"/>
</dbReference>
<keyword evidence="2 6" id="KW-0812">Transmembrane</keyword>
<keyword evidence="4 6" id="KW-0472">Membrane</keyword>
<reference evidence="7 8" key="1">
    <citation type="submission" date="2016-07" db="EMBL/GenBank/DDBJ databases">
        <title>Pervasive Adenine N6-methylation of Active Genes in Fungi.</title>
        <authorList>
            <consortium name="DOE Joint Genome Institute"/>
            <person name="Mondo S.J."/>
            <person name="Dannebaum R.O."/>
            <person name="Kuo R.C."/>
            <person name="Labutti K."/>
            <person name="Haridas S."/>
            <person name="Kuo A."/>
            <person name="Salamov A."/>
            <person name="Ahrendt S.R."/>
            <person name="Lipzen A."/>
            <person name="Sullivan W."/>
            <person name="Andreopoulos W.B."/>
            <person name="Clum A."/>
            <person name="Lindquist E."/>
            <person name="Daum C."/>
            <person name="Ramamoorthy G.K."/>
            <person name="Gryganskyi A."/>
            <person name="Culley D."/>
            <person name="Magnuson J.K."/>
            <person name="James T.Y."/>
            <person name="O'Malley M.A."/>
            <person name="Stajich J.E."/>
            <person name="Spatafora J.W."/>
            <person name="Visel A."/>
            <person name="Grigoriev I.V."/>
        </authorList>
    </citation>
    <scope>NUCLEOTIDE SEQUENCE [LARGE SCALE GENOMIC DNA]</scope>
    <source>
        <strain evidence="7 8">CBS 931.73</strain>
    </source>
</reference>
<feature type="compositionally biased region" description="Pro residues" evidence="5">
    <location>
        <begin position="175"/>
        <end position="186"/>
    </location>
</feature>
<proteinExistence type="predicted"/>
<feature type="transmembrane region" description="Helical" evidence="6">
    <location>
        <begin position="120"/>
        <end position="153"/>
    </location>
</feature>
<dbReference type="PANTHER" id="PTHR34292:SF2">
    <property type="entry name" value="OUTER SPORE WALL PROTEIN LDS1"/>
    <property type="match status" value="1"/>
</dbReference>
<keyword evidence="3 6" id="KW-1133">Transmembrane helix</keyword>
<dbReference type="AlphaFoldDB" id="A0A1Y1YCA6"/>
<evidence type="ECO:0000313" key="8">
    <source>
        <dbReference type="Proteomes" id="UP000193498"/>
    </source>
</evidence>
<evidence type="ECO:0008006" key="9">
    <source>
        <dbReference type="Google" id="ProtNLM"/>
    </source>
</evidence>
<evidence type="ECO:0000256" key="6">
    <source>
        <dbReference type="SAM" id="Phobius"/>
    </source>
</evidence>
<name>A0A1Y1YCA6_9FUNG</name>
<organism evidence="7 8">
    <name type="scientific">Basidiobolus meristosporus CBS 931.73</name>
    <dbReference type="NCBI Taxonomy" id="1314790"/>
    <lineage>
        <taxon>Eukaryota</taxon>
        <taxon>Fungi</taxon>
        <taxon>Fungi incertae sedis</taxon>
        <taxon>Zoopagomycota</taxon>
        <taxon>Entomophthoromycotina</taxon>
        <taxon>Basidiobolomycetes</taxon>
        <taxon>Basidiobolales</taxon>
        <taxon>Basidiobolaceae</taxon>
        <taxon>Basidiobolus</taxon>
    </lineage>
</organism>
<keyword evidence="8" id="KW-1185">Reference proteome</keyword>
<comment type="subcellular location">
    <subcellularLocation>
        <location evidence="1">Membrane</location>
        <topology evidence="1">Multi-pass membrane protein</topology>
    </subcellularLocation>
</comment>
<evidence type="ECO:0000256" key="4">
    <source>
        <dbReference type="ARBA" id="ARBA00023136"/>
    </source>
</evidence>